<dbReference type="GO" id="GO:0003755">
    <property type="term" value="F:peptidyl-prolyl cis-trans isomerase activity"/>
    <property type="evidence" value="ECO:0007669"/>
    <property type="project" value="UniProtKB-KW"/>
</dbReference>
<evidence type="ECO:0000313" key="17">
    <source>
        <dbReference type="EMBL" id="BAQ17557.1"/>
    </source>
</evidence>
<dbReference type="PANTHER" id="PTHR47529">
    <property type="entry name" value="PEPTIDYL-PROLYL CIS-TRANS ISOMERASE D"/>
    <property type="match status" value="1"/>
</dbReference>
<evidence type="ECO:0000256" key="9">
    <source>
        <dbReference type="ARBA" id="ARBA00030642"/>
    </source>
</evidence>
<dbReference type="HOGENOM" id="CLU_023843_2_1_5"/>
<dbReference type="Pfam" id="PF13624">
    <property type="entry name" value="SurA_N_3"/>
    <property type="match status" value="1"/>
</dbReference>
<protein>
    <recommendedName>
        <fullName evidence="2">Parvulin-like PPIase</fullName>
    </recommendedName>
    <alternativeName>
        <fullName evidence="9">Peptidyl-prolyl cis-trans isomerase plp</fullName>
    </alternativeName>
    <alternativeName>
        <fullName evidence="12">Periplasmic chaperone PpiD</fullName>
    </alternativeName>
    <alternativeName>
        <fullName evidence="13">Periplasmic folding chaperone</fullName>
    </alternativeName>
    <alternativeName>
        <fullName evidence="10">Rotamase plp</fullName>
    </alternativeName>
</protein>
<accession>A0A0A8K4S9</accession>
<keyword evidence="14" id="KW-0697">Rotamase</keyword>
<dbReference type="STRING" id="1384459.GL4_2114"/>
<dbReference type="OrthoDB" id="9768393at2"/>
<dbReference type="EMBL" id="AP014648">
    <property type="protein sequence ID" value="BAQ17557.1"/>
    <property type="molecule type" value="Genomic_DNA"/>
</dbReference>
<evidence type="ECO:0000256" key="13">
    <source>
        <dbReference type="ARBA" id="ARBA00042775"/>
    </source>
</evidence>
<evidence type="ECO:0000256" key="10">
    <source>
        <dbReference type="ARBA" id="ARBA00031484"/>
    </source>
</evidence>
<evidence type="ECO:0000256" key="8">
    <source>
        <dbReference type="ARBA" id="ARBA00023186"/>
    </source>
</evidence>
<dbReference type="GO" id="GO:0005886">
    <property type="term" value="C:plasma membrane"/>
    <property type="evidence" value="ECO:0007669"/>
    <property type="project" value="UniProtKB-SubCell"/>
</dbReference>
<keyword evidence="14" id="KW-0413">Isomerase</keyword>
<dbReference type="InterPro" id="IPR046357">
    <property type="entry name" value="PPIase_dom_sf"/>
</dbReference>
<evidence type="ECO:0000256" key="12">
    <source>
        <dbReference type="ARBA" id="ARBA00040743"/>
    </source>
</evidence>
<comment type="similarity">
    <text evidence="11">Belongs to the PpiD chaperone family.</text>
</comment>
<dbReference type="Pfam" id="PF13145">
    <property type="entry name" value="Rotamase_2"/>
    <property type="match status" value="1"/>
</dbReference>
<keyword evidence="3" id="KW-1003">Cell membrane</keyword>
<organism evidence="17 18">
    <name type="scientific">Methyloceanibacter caenitepidi</name>
    <dbReference type="NCBI Taxonomy" id="1384459"/>
    <lineage>
        <taxon>Bacteria</taxon>
        <taxon>Pseudomonadati</taxon>
        <taxon>Pseudomonadota</taxon>
        <taxon>Alphaproteobacteria</taxon>
        <taxon>Hyphomicrobiales</taxon>
        <taxon>Hyphomicrobiaceae</taxon>
        <taxon>Methyloceanibacter</taxon>
    </lineage>
</organism>
<dbReference type="InterPro" id="IPR027304">
    <property type="entry name" value="Trigger_fact/SurA_dom_sf"/>
</dbReference>
<dbReference type="InterPro" id="IPR052029">
    <property type="entry name" value="PpiD_chaperone"/>
</dbReference>
<evidence type="ECO:0000256" key="1">
    <source>
        <dbReference type="ARBA" id="ARBA00004382"/>
    </source>
</evidence>
<evidence type="ECO:0000256" key="2">
    <source>
        <dbReference type="ARBA" id="ARBA00018370"/>
    </source>
</evidence>
<keyword evidence="7 15" id="KW-0472">Membrane</keyword>
<feature type="transmembrane region" description="Helical" evidence="15">
    <location>
        <begin position="12"/>
        <end position="32"/>
    </location>
</feature>
<dbReference type="SUPFAM" id="SSF109998">
    <property type="entry name" value="Triger factor/SurA peptide-binding domain-like"/>
    <property type="match status" value="1"/>
</dbReference>
<gene>
    <name evidence="17" type="ORF">GL4_2114</name>
</gene>
<evidence type="ECO:0000256" key="5">
    <source>
        <dbReference type="ARBA" id="ARBA00022692"/>
    </source>
</evidence>
<evidence type="ECO:0000256" key="6">
    <source>
        <dbReference type="ARBA" id="ARBA00022989"/>
    </source>
</evidence>
<keyword evidence="4" id="KW-0997">Cell inner membrane</keyword>
<dbReference type="InterPro" id="IPR000297">
    <property type="entry name" value="PPIase_PpiC"/>
</dbReference>
<keyword evidence="8" id="KW-0143">Chaperone</keyword>
<keyword evidence="6 15" id="KW-1133">Transmembrane helix</keyword>
<dbReference type="AlphaFoldDB" id="A0A0A8K4S9"/>
<evidence type="ECO:0000256" key="15">
    <source>
        <dbReference type="SAM" id="Phobius"/>
    </source>
</evidence>
<dbReference type="Gene3D" id="3.10.50.40">
    <property type="match status" value="1"/>
</dbReference>
<evidence type="ECO:0000256" key="11">
    <source>
        <dbReference type="ARBA" id="ARBA00038408"/>
    </source>
</evidence>
<dbReference type="Proteomes" id="UP000031643">
    <property type="component" value="Chromosome"/>
</dbReference>
<proteinExistence type="inferred from homology"/>
<evidence type="ECO:0000256" key="4">
    <source>
        <dbReference type="ARBA" id="ARBA00022519"/>
    </source>
</evidence>
<comment type="subcellular location">
    <subcellularLocation>
        <location evidence="1">Cell inner membrane</location>
        <topology evidence="1">Single-pass type II membrane protein</topology>
        <orientation evidence="1">Periplasmic side</orientation>
    </subcellularLocation>
</comment>
<dbReference type="PROSITE" id="PS50198">
    <property type="entry name" value="PPIC_PPIASE_2"/>
    <property type="match status" value="1"/>
</dbReference>
<evidence type="ECO:0000256" key="14">
    <source>
        <dbReference type="PROSITE-ProRule" id="PRU00278"/>
    </source>
</evidence>
<evidence type="ECO:0000256" key="7">
    <source>
        <dbReference type="ARBA" id="ARBA00023136"/>
    </source>
</evidence>
<name>A0A0A8K4S9_9HYPH</name>
<dbReference type="KEGG" id="mcg:GL4_2114"/>
<feature type="domain" description="PpiC" evidence="16">
    <location>
        <begin position="267"/>
        <end position="354"/>
    </location>
</feature>
<keyword evidence="18" id="KW-1185">Reference proteome</keyword>
<evidence type="ECO:0000313" key="18">
    <source>
        <dbReference type="Proteomes" id="UP000031643"/>
    </source>
</evidence>
<sequence length="633" mass="68532">MALATLRKGAARTFGLILVALLVVSFAIWGIADIFTGYGQQTLIEVGDTEISPQDYQRAQQDVLRTMSQDAGRALSLQEARAAGLDQRVLERLVGGAAVDTHASHLGLSISDEALLEQIMKDPSFQDGAGNFSPLAFQSALRNIGLSEGAYLQTLREQTLRRQLLVTVGEVASSPKAVIDALNRFNEERRILKYVLVPKSAAEAPGDPTEEDLKAYYDNHKAAFTKPEYRKVGLIAVTPETVRDELNITEADVKAMYETKKDTLGKAETRHVQQIALPSKEEAEKVAAKIAAGTDFVEAAKELGLSESDIDLGTVAKKDLADSVVAEEAFKLEKDEVSKPVTGKLGGVVLLRVTEITPGKIPTFEEAKDGIEKDLVKERASGAIFDMHDKVEDELASGATLEETAGKLKLDYVVVDQVDRTGAKPDGTQLEAPAQKELLNGVFATDAGIENDPIDARDEGVVWYEVLGITPETLQPFDEVRSEVEKGWRAEATRNQVKTYTDKLISQLNSGSKTLEGVASDLGQEVLPTSALKRDDITVNVLPPAVQQAFTLPKGGYGSAASGVDEGRIVFQVDDIVEPPEVDPRALKQLGARIGLLYSEDIIAEYFSELEQTYGVKINRQALARLTGTGEAP</sequence>
<evidence type="ECO:0000259" key="16">
    <source>
        <dbReference type="PROSITE" id="PS50198"/>
    </source>
</evidence>
<keyword evidence="5 15" id="KW-0812">Transmembrane</keyword>
<dbReference type="SUPFAM" id="SSF54534">
    <property type="entry name" value="FKBP-like"/>
    <property type="match status" value="1"/>
</dbReference>
<reference evidence="17 18" key="1">
    <citation type="submission" date="2014-09" db="EMBL/GenBank/DDBJ databases">
        <title>Genome sequencing of Methyloceanibacter caenitepidi Gela4.</title>
        <authorList>
            <person name="Takeuchi M."/>
            <person name="Susumu S."/>
            <person name="Kamagata Y."/>
            <person name="Oshima K."/>
            <person name="Hattori M."/>
            <person name="Iwasaki W."/>
        </authorList>
    </citation>
    <scope>NUCLEOTIDE SEQUENCE [LARGE SCALE GENOMIC DNA]</scope>
    <source>
        <strain evidence="17 18">Gela4</strain>
    </source>
</reference>
<dbReference type="Gene3D" id="1.10.4030.10">
    <property type="entry name" value="Porin chaperone SurA, peptide-binding domain"/>
    <property type="match status" value="1"/>
</dbReference>
<dbReference type="RefSeq" id="WP_082025610.1">
    <property type="nucleotide sequence ID" value="NZ_AP014648.1"/>
</dbReference>
<evidence type="ECO:0000256" key="3">
    <source>
        <dbReference type="ARBA" id="ARBA00022475"/>
    </source>
</evidence>
<dbReference type="PANTHER" id="PTHR47529:SF1">
    <property type="entry name" value="PERIPLASMIC CHAPERONE PPID"/>
    <property type="match status" value="1"/>
</dbReference>